<evidence type="ECO:0000313" key="3">
    <source>
        <dbReference type="Proteomes" id="UP000774617"/>
    </source>
</evidence>
<dbReference type="EMBL" id="JAGTJR010000002">
    <property type="protein sequence ID" value="KAH7063505.1"/>
    <property type="molecule type" value="Genomic_DNA"/>
</dbReference>
<name>A0ABQ8GSP0_9PEZI</name>
<evidence type="ECO:0000256" key="1">
    <source>
        <dbReference type="SAM" id="MobiDB-lite"/>
    </source>
</evidence>
<sequence length="1032" mass="118206">MPLNALLPASRRLLAADPVASAATRCAIAFVRASLGSSRPSHHPQWLLRNLRPPSKHFGPILPRAIPGSRHGSQTRWYSAGPLRKQITRDRLLSKKGIIVIKHKGWSAERRRWKEIPSSWKSTVASGSRREAKKRFRSPNEFLLRVLRRQGHAWNIPRTFSGKANLSYASPGSPHDREHPRYVHPYEMFRPSLQFYLATYLGLVLKKKKPKWDTPVAPKVLNWLRRQGYDEDDFRIWGRILAAETATESTNILLAGTVDGLAISKPVPIWVACLLCRRMDFSAPAIRRLLMYAESHVVTCSKGSASAFQGAVTADEKTFFLICIRLLRKARILHPESIEHITHLVVTRINPSHIGTNRVDASAKPLNEEKLRKRRVQLTLLYNRMLSLLALPTSLRPYVSAALQLRAQFDVLRRMSEYQPPMAITQMGYRSVARVQLAHLKTKDERKWGELKSASWPPWKEDRTAMDSQIGPEDGVSRAAQTIIRMCEAGYPSYGWDRIVQLFAGWDADGSPVIQNRIILPRIQSALVSALKEEDLPRDFPCFRDVDHEIWAARVRTTRTVEESWAIFLAYDAIKVQRQQMRISVYLAMFERIVGARKLAAQALNKHRESKGVQHEQKDELPGDRREALPTPESPHERLDPRLQPPSVDELFGQMLSRNIYPNNRCLAYLIQTAQKYSRALEYIQASRDKRVHALLQLHITEREIQAVPKPVFNSYIDLLTRNFPITDKYHSRKGAPPGDGRPLIHRAIALMDLRRSRYRPAWNRILLAIHKFDVRRNGNGTTDLMRQTLKVLERAGVELDAEGFQSVCLSFRFNAATRGERMAQQTEESLDDAWAHHLHQNEVDSRYLRSLFNKVVGLDDLTQLRSYLATGVDHSYSGIVDGSLSVPAPAILHDYIRALGMMGDYEGLLSIATFVHDNFPRLMYHCDNELNGQVRLRRAIVALRVFLERRFELDEPSDQQALSQARPEYWWTDENSDHGAEAVPRKMEAAPEELIMLVREKVEQLPKGFGRWPTEEEMWEYVQFGKAAKSI</sequence>
<evidence type="ECO:0000313" key="2">
    <source>
        <dbReference type="EMBL" id="KAH7063505.1"/>
    </source>
</evidence>
<protein>
    <recommendedName>
        <fullName evidence="4">Pentatricopeptide repeat protein</fullName>
    </recommendedName>
</protein>
<proteinExistence type="predicted"/>
<gene>
    <name evidence="2" type="ORF">B0J12DRAFT_723973</name>
</gene>
<accession>A0ABQ8GSP0</accession>
<evidence type="ECO:0008006" key="4">
    <source>
        <dbReference type="Google" id="ProtNLM"/>
    </source>
</evidence>
<comment type="caution">
    <text evidence="2">The sequence shown here is derived from an EMBL/GenBank/DDBJ whole genome shotgun (WGS) entry which is preliminary data.</text>
</comment>
<keyword evidence="3" id="KW-1185">Reference proteome</keyword>
<feature type="compositionally biased region" description="Basic and acidic residues" evidence="1">
    <location>
        <begin position="606"/>
        <end position="641"/>
    </location>
</feature>
<organism evidence="2 3">
    <name type="scientific">Macrophomina phaseolina</name>
    <dbReference type="NCBI Taxonomy" id="35725"/>
    <lineage>
        <taxon>Eukaryota</taxon>
        <taxon>Fungi</taxon>
        <taxon>Dikarya</taxon>
        <taxon>Ascomycota</taxon>
        <taxon>Pezizomycotina</taxon>
        <taxon>Dothideomycetes</taxon>
        <taxon>Dothideomycetes incertae sedis</taxon>
        <taxon>Botryosphaeriales</taxon>
        <taxon>Botryosphaeriaceae</taxon>
        <taxon>Macrophomina</taxon>
    </lineage>
</organism>
<dbReference type="Proteomes" id="UP000774617">
    <property type="component" value="Unassembled WGS sequence"/>
</dbReference>
<feature type="region of interest" description="Disordered" evidence="1">
    <location>
        <begin position="605"/>
        <end position="646"/>
    </location>
</feature>
<reference evidence="2 3" key="1">
    <citation type="journal article" date="2021" name="Nat. Commun.">
        <title>Genetic determinants of endophytism in the Arabidopsis root mycobiome.</title>
        <authorList>
            <person name="Mesny F."/>
            <person name="Miyauchi S."/>
            <person name="Thiergart T."/>
            <person name="Pickel B."/>
            <person name="Atanasova L."/>
            <person name="Karlsson M."/>
            <person name="Huettel B."/>
            <person name="Barry K.W."/>
            <person name="Haridas S."/>
            <person name="Chen C."/>
            <person name="Bauer D."/>
            <person name="Andreopoulos W."/>
            <person name="Pangilinan J."/>
            <person name="LaButti K."/>
            <person name="Riley R."/>
            <person name="Lipzen A."/>
            <person name="Clum A."/>
            <person name="Drula E."/>
            <person name="Henrissat B."/>
            <person name="Kohler A."/>
            <person name="Grigoriev I.V."/>
            <person name="Martin F.M."/>
            <person name="Hacquard S."/>
        </authorList>
    </citation>
    <scope>NUCLEOTIDE SEQUENCE [LARGE SCALE GENOMIC DNA]</scope>
    <source>
        <strain evidence="2 3">MPI-SDFR-AT-0080</strain>
    </source>
</reference>